<evidence type="ECO:0000259" key="14">
    <source>
        <dbReference type="Pfam" id="PF04566"/>
    </source>
</evidence>
<feature type="domain" description="RNA polymerase Rpb2" evidence="15">
    <location>
        <begin position="705"/>
        <end position="742"/>
    </location>
</feature>
<feature type="domain" description="RNA polymerase Rpb2" evidence="14">
    <location>
        <begin position="606"/>
        <end position="671"/>
    </location>
</feature>
<evidence type="ECO:0000313" key="16">
    <source>
        <dbReference type="EMBL" id="QHS91530.1"/>
    </source>
</evidence>
<dbReference type="SUPFAM" id="SSF64484">
    <property type="entry name" value="beta and beta-prime subunits of DNA dependent RNA-polymerase"/>
    <property type="match status" value="1"/>
</dbReference>
<dbReference type="GO" id="GO:0006351">
    <property type="term" value="P:DNA-templated transcription"/>
    <property type="evidence" value="ECO:0007669"/>
    <property type="project" value="InterPro"/>
</dbReference>
<dbReference type="EMBL" id="MN739162">
    <property type="protein sequence ID" value="QHS91530.1"/>
    <property type="molecule type" value="Genomic_DNA"/>
</dbReference>
<keyword evidence="6" id="KW-0479">Metal-binding</keyword>
<dbReference type="Pfam" id="PF04561">
    <property type="entry name" value="RNA_pol_Rpb2_2"/>
    <property type="match status" value="1"/>
</dbReference>
<dbReference type="Pfam" id="PF04565">
    <property type="entry name" value="RNA_pol_Rpb2_3"/>
    <property type="match status" value="1"/>
</dbReference>
<evidence type="ECO:0000259" key="11">
    <source>
        <dbReference type="Pfam" id="PF04561"/>
    </source>
</evidence>
<evidence type="ECO:0000259" key="12">
    <source>
        <dbReference type="Pfam" id="PF04563"/>
    </source>
</evidence>
<dbReference type="Pfam" id="PF04560">
    <property type="entry name" value="RNA_pol_Rpb2_7"/>
    <property type="match status" value="1"/>
</dbReference>
<evidence type="ECO:0000256" key="8">
    <source>
        <dbReference type="ARBA" id="ARBA00023163"/>
    </source>
</evidence>
<evidence type="ECO:0000259" key="13">
    <source>
        <dbReference type="Pfam" id="PF04565"/>
    </source>
</evidence>
<organism evidence="16">
    <name type="scientific">viral metagenome</name>
    <dbReference type="NCBI Taxonomy" id="1070528"/>
    <lineage>
        <taxon>unclassified sequences</taxon>
        <taxon>metagenomes</taxon>
        <taxon>organismal metagenomes</taxon>
    </lineage>
</organism>
<dbReference type="InterPro" id="IPR037033">
    <property type="entry name" value="DNA-dir_RNAP_su2_hyb_sf"/>
</dbReference>
<dbReference type="Gene3D" id="3.90.1800.10">
    <property type="entry name" value="RNA polymerase alpha subunit dimerisation domain"/>
    <property type="match status" value="1"/>
</dbReference>
<evidence type="ECO:0000256" key="4">
    <source>
        <dbReference type="ARBA" id="ARBA00022679"/>
    </source>
</evidence>
<dbReference type="InterPro" id="IPR014724">
    <property type="entry name" value="RNA_pol_RPB2_OB-fold"/>
</dbReference>
<dbReference type="InterPro" id="IPR007644">
    <property type="entry name" value="RNA_pol_bsu_protrusion"/>
</dbReference>
<dbReference type="Pfam" id="PF04567">
    <property type="entry name" value="RNA_pol_Rpb2_5"/>
    <property type="match status" value="1"/>
</dbReference>
<dbReference type="PANTHER" id="PTHR20856">
    <property type="entry name" value="DNA-DIRECTED RNA POLYMERASE I SUBUNIT 2"/>
    <property type="match status" value="1"/>
</dbReference>
<feature type="domain" description="RNA polymerase Rpb2" evidence="13">
    <location>
        <begin position="506"/>
        <end position="569"/>
    </location>
</feature>
<dbReference type="InterPro" id="IPR007641">
    <property type="entry name" value="RNA_pol_Rpb2_7"/>
</dbReference>
<evidence type="ECO:0000256" key="3">
    <source>
        <dbReference type="ARBA" id="ARBA00022478"/>
    </source>
</evidence>
<dbReference type="AlphaFoldDB" id="A0A6C0BHF4"/>
<dbReference type="EC" id="2.7.7.6" evidence="2"/>
<reference evidence="16" key="1">
    <citation type="journal article" date="2020" name="Nature">
        <title>Giant virus diversity and host interactions through global metagenomics.</title>
        <authorList>
            <person name="Schulz F."/>
            <person name="Roux S."/>
            <person name="Paez-Espino D."/>
            <person name="Jungbluth S."/>
            <person name="Walsh D.A."/>
            <person name="Denef V.J."/>
            <person name="McMahon K.D."/>
            <person name="Konstantinidis K.T."/>
            <person name="Eloe-Fadrosh E.A."/>
            <person name="Kyrpides N.C."/>
            <person name="Woyke T."/>
        </authorList>
    </citation>
    <scope>NUCLEOTIDE SEQUENCE</scope>
    <source>
        <strain evidence="16">GVMAG-M-3300013006-15</strain>
    </source>
</reference>
<dbReference type="Pfam" id="PF00562">
    <property type="entry name" value="RNA_pol_Rpb2_6"/>
    <property type="match status" value="1"/>
</dbReference>
<evidence type="ECO:0000256" key="5">
    <source>
        <dbReference type="ARBA" id="ARBA00022695"/>
    </source>
</evidence>
<dbReference type="FunFam" id="3.90.1800.10:FF:000002">
    <property type="entry name" value="DNA-directed RNA polymerase subunit beta"/>
    <property type="match status" value="1"/>
</dbReference>
<keyword evidence="4" id="KW-0808">Transferase</keyword>
<accession>A0A6C0BHF4</accession>
<dbReference type="Gene3D" id="3.90.1100.10">
    <property type="match status" value="2"/>
</dbReference>
<dbReference type="GO" id="GO:0003677">
    <property type="term" value="F:DNA binding"/>
    <property type="evidence" value="ECO:0007669"/>
    <property type="project" value="InterPro"/>
</dbReference>
<dbReference type="GO" id="GO:0000428">
    <property type="term" value="C:DNA-directed RNA polymerase complex"/>
    <property type="evidence" value="ECO:0007669"/>
    <property type="project" value="UniProtKB-KW"/>
</dbReference>
<dbReference type="GO" id="GO:0032549">
    <property type="term" value="F:ribonucleoside binding"/>
    <property type="evidence" value="ECO:0007669"/>
    <property type="project" value="InterPro"/>
</dbReference>
<protein>
    <recommendedName>
        <fullName evidence="2">DNA-directed RNA polymerase</fullName>
        <ecNumber evidence="2">2.7.7.6</ecNumber>
    </recommendedName>
</protein>
<keyword evidence="3" id="KW-0240">DNA-directed RNA polymerase</keyword>
<dbReference type="InterPro" id="IPR007121">
    <property type="entry name" value="RNA_pol_bsu_CS"/>
</dbReference>
<feature type="domain" description="RNA polymerase beta subunit protrusion" evidence="12">
    <location>
        <begin position="20"/>
        <end position="454"/>
    </location>
</feature>
<evidence type="ECO:0000256" key="1">
    <source>
        <dbReference type="ARBA" id="ARBA00006835"/>
    </source>
</evidence>
<evidence type="ECO:0000256" key="7">
    <source>
        <dbReference type="ARBA" id="ARBA00022833"/>
    </source>
</evidence>
<dbReference type="InterPro" id="IPR007120">
    <property type="entry name" value="DNA-dir_RNAP_su2_dom"/>
</dbReference>
<keyword evidence="8" id="KW-0804">Transcription</keyword>
<sequence length="1260" mass="140648">MFHSVLDLYFGQHDNRQIIYHQISSFNYFLEYDIPEAITRCSPIRIVGSPDLTLTGTTRAAAGTAGTAIRVTVEGNEEAIAAAAAAAATATAPREVEVIVQFQNVSIRKPTIFENNGAVTPMYPNDARLRNLTYAAPIYVDLNITTTLKDKVKGIEETKVRLLPNIHIGKIPVMVGSKFCQLTENPEKTPKEQGECSADMGGYFIVQGSEKVIITQERMAENRLFVFRNNKVKNREAEVIECKSIGPDNEGAPKTIGVKILLNPKNPTNPETIRVTLPRIKAEVPLFVMMRALGVETDKEIVQMITGSVESPYDMILQECIVDADEIRTKDQALEWLSRHIGSGSSIRESLAACSLAYVKPNKALTVQEILAEELFPHIGGIQVLKEKAFFLAAMSLKVLQVYYEQIGSDDRDGYPNKKVETPGNLLGNLFRYYFATRAVKEMKSAITTEIHNGAWKTTGRIEEIINPNNVYKILKSTTVDIGLKSSLATGNFNCGKMGIKTGISQVLNRLTYLSGISHLRRCSTPIEKTGKLIPPRKCHNSQWGYVCPSETPEGHSVGVVKNFASTAQPTLPMSAEPVAQFLYDTLDMKPLAECDYIDTFRGARIFINGAWTGMLHDAVLKKFIVLRNAKRSGRINIFTSIVINNPRGGVNFAEVWINTEGGRLVRPVFIAAAYREIMSMPDDKAPWRSCKEWNQFLKWRSPFGNNLIEYIDPSESENFYIAMTPDDLKKEEPYTHCEIHPSILYGTMASNIPFPDHNQSPRNAYQAAMGKQAMGIYALNFRDRMDTMANLLCYLNVPLVSPYMSRYYKAQDMPSGYNIVVAIATYGGYNQEDSIMINKAALDRGLFRSIFYRTYKDEEKKNQASGEEERFCNPDPTLTKHMKLANYTKLSEDGFVAENVYVNSDDVLIGKVAPIRLRAPDGAALAGVGHATLQAMSGAAAAAAVEAAGGKRYKDVSKLLRNNETGFVDKIYRGRNGEGYSFVKIRVRSERVPTIGDKFSSRHGQKGTVGLILNPWDMPRTKDGLVPDIIINPHCIPSRMTIAQLMEMLLGKVCSKNGILGDGTPFNQLSPEMIAEKLLDSGMEPYGNELLYSGYTGKQMSCNIFMAPCFYQRLKHMVDDKIHSRASGPLVMLTRQPAEGRARDGGLRFGEMERDCMIAHGASEFLKERMLEVSDNFEAHLCRKCGLLGTVNEEQNIYICHACQEPTGFAKLRVPYAYKLFLQELESMNISSRLIPDRLLNSFTETEEELIKNNFQMKV</sequence>
<dbReference type="CDD" id="cd00653">
    <property type="entry name" value="RNA_pol_B_RPB2"/>
    <property type="match status" value="1"/>
</dbReference>
<keyword evidence="5" id="KW-0548">Nucleotidyltransferase</keyword>
<evidence type="ECO:0000259" key="15">
    <source>
        <dbReference type="Pfam" id="PF04567"/>
    </source>
</evidence>
<keyword evidence="7" id="KW-0862">Zinc</keyword>
<name>A0A6C0BHF4_9ZZZZ</name>
<dbReference type="Pfam" id="PF04563">
    <property type="entry name" value="RNA_pol_Rpb2_1"/>
    <property type="match status" value="1"/>
</dbReference>
<feature type="domain" description="RNA polymerase Rpb2" evidence="11">
    <location>
        <begin position="269"/>
        <end position="421"/>
    </location>
</feature>
<dbReference type="Gene3D" id="2.40.50.150">
    <property type="match status" value="1"/>
</dbReference>
<dbReference type="Pfam" id="PF04566">
    <property type="entry name" value="RNA_pol_Rpb2_4"/>
    <property type="match status" value="1"/>
</dbReference>
<dbReference type="GO" id="GO:0003899">
    <property type="term" value="F:DNA-directed RNA polymerase activity"/>
    <property type="evidence" value="ECO:0007669"/>
    <property type="project" value="UniProtKB-EC"/>
</dbReference>
<evidence type="ECO:0000259" key="9">
    <source>
        <dbReference type="Pfam" id="PF00562"/>
    </source>
</evidence>
<proteinExistence type="inferred from homology"/>
<evidence type="ECO:0000256" key="6">
    <source>
        <dbReference type="ARBA" id="ARBA00022723"/>
    </source>
</evidence>
<evidence type="ECO:0000259" key="10">
    <source>
        <dbReference type="Pfam" id="PF04560"/>
    </source>
</evidence>
<dbReference type="InterPro" id="IPR007646">
    <property type="entry name" value="RNA_pol_Rpb2_4"/>
</dbReference>
<comment type="similarity">
    <text evidence="1">Belongs to the RNA polymerase beta chain family.</text>
</comment>
<dbReference type="InterPro" id="IPR007647">
    <property type="entry name" value="RNA_pol_Rpb2_5"/>
</dbReference>
<feature type="domain" description="DNA-directed RNA polymerase subunit 2 hybrid-binding" evidence="9">
    <location>
        <begin position="749"/>
        <end position="1144"/>
    </location>
</feature>
<feature type="domain" description="RNA polymerase Rpb2" evidence="10">
    <location>
        <begin position="1146"/>
        <end position="1235"/>
    </location>
</feature>
<dbReference type="PROSITE" id="PS01166">
    <property type="entry name" value="RNA_POL_BETA"/>
    <property type="match status" value="1"/>
</dbReference>
<dbReference type="Gene3D" id="2.40.270.10">
    <property type="entry name" value="DNA-directed RNA polymerase, subunit 2, domain 6"/>
    <property type="match status" value="1"/>
</dbReference>
<dbReference type="InterPro" id="IPR015712">
    <property type="entry name" value="DNA-dir_RNA_pol_su2"/>
</dbReference>
<dbReference type="GO" id="GO:0046872">
    <property type="term" value="F:metal ion binding"/>
    <property type="evidence" value="ECO:0007669"/>
    <property type="project" value="UniProtKB-KW"/>
</dbReference>
<dbReference type="InterPro" id="IPR007645">
    <property type="entry name" value="RNA_pol_Rpb2_3"/>
</dbReference>
<evidence type="ECO:0000256" key="2">
    <source>
        <dbReference type="ARBA" id="ARBA00012418"/>
    </source>
</evidence>
<dbReference type="InterPro" id="IPR007642">
    <property type="entry name" value="RNA_pol_Rpb2_2"/>
</dbReference>